<keyword evidence="2" id="KW-1185">Reference proteome</keyword>
<name>A0A8X7VQI1_BRACI</name>
<accession>A0A8X7VQI1</accession>
<organism evidence="1 2">
    <name type="scientific">Brassica carinata</name>
    <name type="common">Ethiopian mustard</name>
    <name type="synonym">Abyssinian cabbage</name>
    <dbReference type="NCBI Taxonomy" id="52824"/>
    <lineage>
        <taxon>Eukaryota</taxon>
        <taxon>Viridiplantae</taxon>
        <taxon>Streptophyta</taxon>
        <taxon>Embryophyta</taxon>
        <taxon>Tracheophyta</taxon>
        <taxon>Spermatophyta</taxon>
        <taxon>Magnoliopsida</taxon>
        <taxon>eudicotyledons</taxon>
        <taxon>Gunneridae</taxon>
        <taxon>Pentapetalae</taxon>
        <taxon>rosids</taxon>
        <taxon>malvids</taxon>
        <taxon>Brassicales</taxon>
        <taxon>Brassicaceae</taxon>
        <taxon>Brassiceae</taxon>
        <taxon>Brassica</taxon>
    </lineage>
</organism>
<dbReference type="Proteomes" id="UP000886595">
    <property type="component" value="Unassembled WGS sequence"/>
</dbReference>
<protein>
    <submittedName>
        <fullName evidence="1">Uncharacterized protein</fullName>
    </submittedName>
</protein>
<sequence>MGRLVRVVKGQWFKSQQGNWRFEPNRNYPVQDILVGVNDPVQRLFALVRGVFYIRYVTPVVLTFQLPQWVMGTNGQTFPPLNLLTDSDVELLMSVHDWSNEPMLFLVSGSEDVAKYQYTCRTPFTVGGVSFLGTGITEEDHISMVKEIIKDEDFKCSTGILRRLFTEEQMVVGYRFLMEVEKAKNSIDLNKGPGEQSGDHIVPTYAPPEISDVMMSFATPVNLETGYAFYERLLGGRKGNTTGGARGGGYEGVNEGRYYAPTRPIFHGGAPNWDNLMSSRYATELNMIYGVPGSENVGYPSTDLIIGAGHITYQHEHAYVSTVPQTVLPNGETFVGMMNTTIREGSSRAVGGSEQGYNMGELCGRYNEPHEMVGAGVEHFTGGSQNCLLESDGETSGVGGTR</sequence>
<evidence type="ECO:0000313" key="2">
    <source>
        <dbReference type="Proteomes" id="UP000886595"/>
    </source>
</evidence>
<dbReference type="AlphaFoldDB" id="A0A8X7VQI1"/>
<dbReference type="EMBL" id="JAAMPC010000004">
    <property type="protein sequence ID" value="KAG2316173.1"/>
    <property type="molecule type" value="Genomic_DNA"/>
</dbReference>
<proteinExistence type="predicted"/>
<gene>
    <name evidence="1" type="ORF">Bca52824_019295</name>
</gene>
<evidence type="ECO:0000313" key="1">
    <source>
        <dbReference type="EMBL" id="KAG2316173.1"/>
    </source>
</evidence>
<comment type="caution">
    <text evidence="1">The sequence shown here is derived from an EMBL/GenBank/DDBJ whole genome shotgun (WGS) entry which is preliminary data.</text>
</comment>
<reference evidence="1 2" key="1">
    <citation type="submission" date="2020-02" db="EMBL/GenBank/DDBJ databases">
        <authorList>
            <person name="Ma Q."/>
            <person name="Huang Y."/>
            <person name="Song X."/>
            <person name="Pei D."/>
        </authorList>
    </citation>
    <scope>NUCLEOTIDE SEQUENCE [LARGE SCALE GENOMIC DNA]</scope>
    <source>
        <strain evidence="1">Sxm20200214</strain>
        <tissue evidence="1">Leaf</tissue>
    </source>
</reference>